<evidence type="ECO:0000313" key="2">
    <source>
        <dbReference type="EMBL" id="SFU54263.1"/>
    </source>
</evidence>
<dbReference type="PANTHER" id="PTHR30203:SF30">
    <property type="entry name" value="OUTER MEMBRANE PROTEIN-RELATED"/>
    <property type="match status" value="1"/>
</dbReference>
<dbReference type="OrthoDB" id="1680428at2"/>
<dbReference type="InterPro" id="IPR010131">
    <property type="entry name" value="MdtP/NodT-like"/>
</dbReference>
<dbReference type="PANTHER" id="PTHR30203">
    <property type="entry name" value="OUTER MEMBRANE CATION EFFLUX PROTEIN"/>
    <property type="match status" value="1"/>
</dbReference>
<proteinExistence type="predicted"/>
<gene>
    <name evidence="2" type="ORF">SAMN05216480_106165</name>
</gene>
<dbReference type="GO" id="GO:0015562">
    <property type="term" value="F:efflux transmembrane transporter activity"/>
    <property type="evidence" value="ECO:0007669"/>
    <property type="project" value="InterPro"/>
</dbReference>
<dbReference type="AlphaFoldDB" id="A0A1I7H0Q1"/>
<dbReference type="EMBL" id="FPBK01000006">
    <property type="protein sequence ID" value="SFU54263.1"/>
    <property type="molecule type" value="Genomic_DNA"/>
</dbReference>
<reference evidence="2 3" key="1">
    <citation type="submission" date="2016-10" db="EMBL/GenBank/DDBJ databases">
        <authorList>
            <person name="de Groot N.N."/>
        </authorList>
    </citation>
    <scope>NUCLEOTIDE SEQUENCE [LARGE SCALE GENOMIC DNA]</scope>
    <source>
        <strain evidence="2 3">CGMCC 1.12333</strain>
    </source>
</reference>
<feature type="signal peptide" evidence="1">
    <location>
        <begin position="1"/>
        <end position="21"/>
    </location>
</feature>
<feature type="chain" id="PRO_5011791484" evidence="1">
    <location>
        <begin position="22"/>
        <end position="409"/>
    </location>
</feature>
<organism evidence="2 3">
    <name type="scientific">Pustulibacterium marinum</name>
    <dbReference type="NCBI Taxonomy" id="1224947"/>
    <lineage>
        <taxon>Bacteria</taxon>
        <taxon>Pseudomonadati</taxon>
        <taxon>Bacteroidota</taxon>
        <taxon>Flavobacteriia</taxon>
        <taxon>Flavobacteriales</taxon>
        <taxon>Flavobacteriaceae</taxon>
        <taxon>Pustulibacterium</taxon>
    </lineage>
</organism>
<dbReference type="STRING" id="1224947.SAMN05216480_106165"/>
<dbReference type="Gene3D" id="1.20.1600.10">
    <property type="entry name" value="Outer membrane efflux proteins (OEP)"/>
    <property type="match status" value="1"/>
</dbReference>
<evidence type="ECO:0000313" key="3">
    <source>
        <dbReference type="Proteomes" id="UP000199138"/>
    </source>
</evidence>
<dbReference type="SUPFAM" id="SSF56954">
    <property type="entry name" value="Outer membrane efflux proteins (OEP)"/>
    <property type="match status" value="1"/>
</dbReference>
<sequence length="409" mass="46409">MKKKIYILYSVALLLFGSVQAQDLNSFISLALENNPQVQGMQLQYNIASEKVNEVNTLPNTQFSGGYFVSEPETRTGPQQFKLSAQQQFPWFGSITAREAYQQSLADAEYESVVIAQRKVIASVTKYYYQLAALHAKERILAQHNDLLTTYEQWALKAVETNSASTVSVLKLQMRHNNVQAQQQVVAQQYAATLAQFKEVLNTAEVPEIQWTTDFVIPAKELEVAIETDSLVLHPELVKYDRLYESVTQSEVVNQKGKSPMIGVGVDYINVGERSDMQVSDNGKDIFMPMVSVSIPIFNKSFKSKTRQNELAQQQLQVAKQERLLKLQSMLETAVAERTAARIAFDNQTKNLEQAAQATNILLKQYETNTLDFQEVLDIEELQLQLSLEQVQATLQYYTQTTIIHYLIR</sequence>
<dbReference type="RefSeq" id="WP_093025054.1">
    <property type="nucleotide sequence ID" value="NZ_FPBK01000006.1"/>
</dbReference>
<dbReference type="Proteomes" id="UP000199138">
    <property type="component" value="Unassembled WGS sequence"/>
</dbReference>
<evidence type="ECO:0000256" key="1">
    <source>
        <dbReference type="SAM" id="SignalP"/>
    </source>
</evidence>
<protein>
    <submittedName>
        <fullName evidence="2">Outer membrane protein TolC</fullName>
    </submittedName>
</protein>
<name>A0A1I7H0Q1_9FLAO</name>
<keyword evidence="1" id="KW-0732">Signal</keyword>
<keyword evidence="3" id="KW-1185">Reference proteome</keyword>
<accession>A0A1I7H0Q1</accession>